<protein>
    <submittedName>
        <fullName evidence="2">Uncharacterized protein</fullName>
    </submittedName>
</protein>
<sequence>MSSPHRHNHHPIKLFNPEPKQINRLRLRPPLPRNTLIYRLGAISAAQCPQLPSTLGRSPSPLPYAVAYKARCAIDHPRRRILPFAITLPRSPTSPFAA</sequence>
<dbReference type="AlphaFoldDB" id="A0A1I7Z0C1"/>
<dbReference type="Proteomes" id="UP000095287">
    <property type="component" value="Unplaced"/>
</dbReference>
<evidence type="ECO:0000313" key="1">
    <source>
        <dbReference type="Proteomes" id="UP000095287"/>
    </source>
</evidence>
<evidence type="ECO:0000313" key="2">
    <source>
        <dbReference type="WBParaSite" id="L893_g21536.t1"/>
    </source>
</evidence>
<reference evidence="2" key="1">
    <citation type="submission" date="2016-11" db="UniProtKB">
        <authorList>
            <consortium name="WormBaseParasite"/>
        </authorList>
    </citation>
    <scope>IDENTIFICATION</scope>
</reference>
<keyword evidence="1" id="KW-1185">Reference proteome</keyword>
<name>A0A1I7Z0C1_9BILA</name>
<accession>A0A1I7Z0C1</accession>
<organism evidence="1 2">
    <name type="scientific">Steinernema glaseri</name>
    <dbReference type="NCBI Taxonomy" id="37863"/>
    <lineage>
        <taxon>Eukaryota</taxon>
        <taxon>Metazoa</taxon>
        <taxon>Ecdysozoa</taxon>
        <taxon>Nematoda</taxon>
        <taxon>Chromadorea</taxon>
        <taxon>Rhabditida</taxon>
        <taxon>Tylenchina</taxon>
        <taxon>Panagrolaimomorpha</taxon>
        <taxon>Strongyloidoidea</taxon>
        <taxon>Steinernematidae</taxon>
        <taxon>Steinernema</taxon>
    </lineage>
</organism>
<dbReference type="WBParaSite" id="L893_g21536.t1">
    <property type="protein sequence ID" value="L893_g21536.t1"/>
    <property type="gene ID" value="L893_g21536"/>
</dbReference>
<proteinExistence type="predicted"/>